<dbReference type="GeneID" id="7988968"/>
<dbReference type="KEGG" id="tga:TGAM_0801"/>
<dbReference type="eggNOG" id="arCOG06053">
    <property type="taxonomic scope" value="Archaea"/>
</dbReference>
<proteinExistence type="predicted"/>
<protein>
    <submittedName>
        <fullName evidence="1">Uncharacterized protein</fullName>
    </submittedName>
</protein>
<dbReference type="AlphaFoldDB" id="C5A4Z1"/>
<keyword evidence="2" id="KW-1185">Reference proteome</keyword>
<dbReference type="Proteomes" id="UP000001488">
    <property type="component" value="Chromosome"/>
</dbReference>
<sequence>MGGPMIPEEFIRYAFDERVEGVRKLAEGKFGPEALIGFTRHNPAIITCGKAGPNGSIKGIGFIHKREYLGETIEKLREELRRPYDPRRALRFLLNEIYVREKIDFGKLVSLELAKKHTWTNITGGSREATVLFFTPPSTSYEVRCEVEVHEGDEVWEYTNAVHDVFHRPKKPRDWTKTPAYLFKIKEIYDNGERAMGIRIYP</sequence>
<accession>C5A4Z1</accession>
<dbReference type="STRING" id="593117.TGAM_0801"/>
<reference evidence="1 2" key="1">
    <citation type="journal article" date="2007" name="Genome Biol.">
        <title>Genome analysis and genome-wide proteomics of Thermococcus gammatolerans, the most radioresistant organism known amongst the Archaea.</title>
        <authorList>
            <person name="Zivanovic Y."/>
            <person name="Armengaud J."/>
            <person name="Lagorce A."/>
            <person name="Leplat C."/>
            <person name="Guerin P."/>
            <person name="Dutertre M."/>
            <person name="Anthouard V."/>
            <person name="Forterre P."/>
            <person name="Wincker P."/>
            <person name="Confalonieri F."/>
        </authorList>
    </citation>
    <scope>NUCLEOTIDE SEQUENCE [LARGE SCALE GENOMIC DNA]</scope>
    <source>
        <strain evidence="2">DSM 15229 / JCM 11827 / EJ3</strain>
    </source>
</reference>
<dbReference type="RefSeq" id="WP_015858421.1">
    <property type="nucleotide sequence ID" value="NC_012804.1"/>
</dbReference>
<organism evidence="1 2">
    <name type="scientific">Thermococcus gammatolerans (strain DSM 15229 / JCM 11827 / EJ3)</name>
    <dbReference type="NCBI Taxonomy" id="593117"/>
    <lineage>
        <taxon>Archaea</taxon>
        <taxon>Methanobacteriati</taxon>
        <taxon>Methanobacteriota</taxon>
        <taxon>Thermococci</taxon>
        <taxon>Thermococcales</taxon>
        <taxon>Thermococcaceae</taxon>
        <taxon>Thermococcus</taxon>
    </lineage>
</organism>
<dbReference type="HOGENOM" id="CLU_1375584_0_0_2"/>
<dbReference type="EMBL" id="CP001398">
    <property type="protein sequence ID" value="ACS33303.1"/>
    <property type="molecule type" value="Genomic_DNA"/>
</dbReference>
<gene>
    <name evidence="1" type="ordered locus">TGAM_0801</name>
</gene>
<evidence type="ECO:0000313" key="1">
    <source>
        <dbReference type="EMBL" id="ACS33303.1"/>
    </source>
</evidence>
<evidence type="ECO:0000313" key="2">
    <source>
        <dbReference type="Proteomes" id="UP000001488"/>
    </source>
</evidence>
<dbReference type="PATRIC" id="fig|593117.10.peg.798"/>
<name>C5A4Z1_THEGJ</name>
<dbReference type="PaxDb" id="593117-TGAM_0801"/>